<evidence type="ECO:0008006" key="4">
    <source>
        <dbReference type="Google" id="ProtNLM"/>
    </source>
</evidence>
<feature type="signal peptide" evidence="1">
    <location>
        <begin position="1"/>
        <end position="18"/>
    </location>
</feature>
<protein>
    <recommendedName>
        <fullName evidence="4">Lipoprotein</fullName>
    </recommendedName>
</protein>
<sequence>MKKKIRMAFLAGMLVILAGCSSNQPDETGVYVDSKGVMEVSMGIEMDDTQRSGCTVKIPKNYFIYGDGVNEDGLKRYSVLRWDRLEKYTDEKKLDSYTFCYLLFGPKGGKILNGEFRSERQRKKHHRFYFETFSNERGNFQSLESYAPSNGFWISSDTMRGYAYEEPAEGPHCGLRLTMHVPINHEMILRMGYEGPLLEELGVKELGERMLSLVTPIK</sequence>
<comment type="caution">
    <text evidence="2">The sequence shown here is derived from an EMBL/GenBank/DDBJ whole genome shotgun (WGS) entry which is preliminary data.</text>
</comment>
<keyword evidence="3" id="KW-1185">Reference proteome</keyword>
<dbReference type="Proteomes" id="UP000434409">
    <property type="component" value="Unassembled WGS sequence"/>
</dbReference>
<accession>A0A6N7UY92</accession>
<evidence type="ECO:0000256" key="1">
    <source>
        <dbReference type="SAM" id="SignalP"/>
    </source>
</evidence>
<name>A0A6N7UY92_9FIRM</name>
<dbReference type="AlphaFoldDB" id="A0A6N7UY92"/>
<keyword evidence="1" id="KW-0732">Signal</keyword>
<evidence type="ECO:0000313" key="2">
    <source>
        <dbReference type="EMBL" id="MSR93315.1"/>
    </source>
</evidence>
<dbReference type="EMBL" id="VULY01000018">
    <property type="protein sequence ID" value="MSR93315.1"/>
    <property type="molecule type" value="Genomic_DNA"/>
</dbReference>
<evidence type="ECO:0000313" key="3">
    <source>
        <dbReference type="Proteomes" id="UP000434409"/>
    </source>
</evidence>
<dbReference type="PROSITE" id="PS51257">
    <property type="entry name" value="PROKAR_LIPOPROTEIN"/>
    <property type="match status" value="1"/>
</dbReference>
<gene>
    <name evidence="2" type="ORF">FYJ34_03285</name>
</gene>
<proteinExistence type="predicted"/>
<organism evidence="2 3">
    <name type="scientific">Suipraeoptans intestinalis</name>
    <dbReference type="NCBI Taxonomy" id="2606628"/>
    <lineage>
        <taxon>Bacteria</taxon>
        <taxon>Bacillati</taxon>
        <taxon>Bacillota</taxon>
        <taxon>Clostridia</taxon>
        <taxon>Lachnospirales</taxon>
        <taxon>Lachnospiraceae</taxon>
        <taxon>Suipraeoptans</taxon>
    </lineage>
</organism>
<feature type="chain" id="PRO_5038568498" description="Lipoprotein" evidence="1">
    <location>
        <begin position="19"/>
        <end position="218"/>
    </location>
</feature>
<reference evidence="2 3" key="1">
    <citation type="submission" date="2019-08" db="EMBL/GenBank/DDBJ databases">
        <title>In-depth cultivation of the pig gut microbiome towards novel bacterial diversity and tailored functional studies.</title>
        <authorList>
            <person name="Wylensek D."/>
            <person name="Hitch T.C.A."/>
            <person name="Clavel T."/>
        </authorList>
    </citation>
    <scope>NUCLEOTIDE SEQUENCE [LARGE SCALE GENOMIC DNA]</scope>
    <source>
        <strain evidence="2 3">68-1-5</strain>
    </source>
</reference>
<dbReference type="RefSeq" id="WP_154476233.1">
    <property type="nucleotide sequence ID" value="NZ_VULY01000018.1"/>
</dbReference>